<dbReference type="Pfam" id="PF01113">
    <property type="entry name" value="DapB_N"/>
    <property type="match status" value="1"/>
</dbReference>
<sequence>MGAIRVLVIGASGKMGREVVRAIVNDAELELVGAVDRMHVGKDAGLIAGIEPLNVFIREDLAAALQADKPQVVVDFTAPASIMNNLHLVIAARLHAVVGTTGLSRENLREIEELCHDSGVNVLVAPNFAIGALLMMRFAAQAAKFFPHVEIIELHHDQKLDAPSGTSIKTAELILAGQNEPANACVGEEKLPGARGGEMGGIRLHSVRLPGLIAHQEVIFGGEGQTLTIRHDSLSRESFMPGVVLAIKKIGSRPGLTYGLEELLF</sequence>
<keyword evidence="7 13" id="KW-0520">NAD</keyword>
<evidence type="ECO:0000259" key="14">
    <source>
        <dbReference type="Pfam" id="PF01113"/>
    </source>
</evidence>
<feature type="domain" description="Dihydrodipicolinate reductase N-terminal" evidence="14">
    <location>
        <begin position="4"/>
        <end position="128"/>
    </location>
</feature>
<comment type="caution">
    <text evidence="13">Was originally thought to be a dihydrodipicolinate reductase (DHDPR), catalyzing the conversion of dihydrodipicolinate to tetrahydrodipicolinate. However, it was shown in E.coli that the substrate of the enzymatic reaction is not dihydrodipicolinate (DHDP) but in fact (2S,4S)-4-hydroxy-2,3,4,5-tetrahydrodipicolinic acid (HTPA), the product released by the DapA-catalyzed reaction.</text>
</comment>
<accession>A0A4R1R820</accession>
<dbReference type="FunFam" id="3.30.360.10:FF:000009">
    <property type="entry name" value="4-hydroxy-tetrahydrodipicolinate reductase"/>
    <property type="match status" value="1"/>
</dbReference>
<dbReference type="PANTHER" id="PTHR20836">
    <property type="entry name" value="DIHYDRODIPICOLINATE REDUCTASE"/>
    <property type="match status" value="1"/>
</dbReference>
<keyword evidence="2 13" id="KW-0963">Cytoplasm</keyword>
<evidence type="ECO:0000256" key="4">
    <source>
        <dbReference type="ARBA" id="ARBA00022857"/>
    </source>
</evidence>
<comment type="subunit">
    <text evidence="13">Homotetramer.</text>
</comment>
<dbReference type="PIRSF" id="PIRSF000161">
    <property type="entry name" value="DHPR"/>
    <property type="match status" value="1"/>
</dbReference>
<evidence type="ECO:0000256" key="6">
    <source>
        <dbReference type="ARBA" id="ARBA00023002"/>
    </source>
</evidence>
<evidence type="ECO:0000256" key="9">
    <source>
        <dbReference type="ARBA" id="ARBA00037922"/>
    </source>
</evidence>
<evidence type="ECO:0000259" key="15">
    <source>
        <dbReference type="Pfam" id="PF05173"/>
    </source>
</evidence>
<keyword evidence="5 13" id="KW-0220">Diaminopimelate biosynthesis</keyword>
<feature type="binding site" evidence="13">
    <location>
        <position position="36"/>
    </location>
    <ligand>
        <name>NAD(+)</name>
        <dbReference type="ChEBI" id="CHEBI:57540"/>
    </ligand>
</feature>
<keyword evidence="8 13" id="KW-0457">Lysine biosynthesis</keyword>
<dbReference type="Pfam" id="PF05173">
    <property type="entry name" value="DapB_C"/>
    <property type="match status" value="1"/>
</dbReference>
<dbReference type="GO" id="GO:0016726">
    <property type="term" value="F:oxidoreductase activity, acting on CH or CH2 groups, NAD or NADP as acceptor"/>
    <property type="evidence" value="ECO:0007669"/>
    <property type="project" value="UniProtKB-UniRule"/>
</dbReference>
<dbReference type="AlphaFoldDB" id="A0A4R1R820"/>
<organism evidence="16 17">
    <name type="scientific">Hydrogenispora ethanolica</name>
    <dbReference type="NCBI Taxonomy" id="1082276"/>
    <lineage>
        <taxon>Bacteria</taxon>
        <taxon>Bacillati</taxon>
        <taxon>Bacillota</taxon>
        <taxon>Hydrogenispora</taxon>
    </lineage>
</organism>
<gene>
    <name evidence="13" type="primary">dapB</name>
    <name evidence="16" type="ORF">EDC14_103228</name>
</gene>
<keyword evidence="4 13" id="KW-0521">NADP</keyword>
<feature type="binding site" evidence="13">
    <location>
        <position position="156"/>
    </location>
    <ligand>
        <name>(S)-2,3,4,5-tetrahydrodipicolinate</name>
        <dbReference type="ChEBI" id="CHEBI:16845"/>
    </ligand>
</feature>
<evidence type="ECO:0000313" key="17">
    <source>
        <dbReference type="Proteomes" id="UP000295008"/>
    </source>
</evidence>
<dbReference type="HAMAP" id="MF_00102">
    <property type="entry name" value="DapB"/>
    <property type="match status" value="1"/>
</dbReference>
<feature type="binding site" evidence="13">
    <location>
        <begin position="125"/>
        <end position="128"/>
    </location>
    <ligand>
        <name>NAD(+)</name>
        <dbReference type="ChEBI" id="CHEBI:57540"/>
    </ligand>
</feature>
<feature type="active site" description="Proton donor/acceptor" evidence="13">
    <location>
        <position position="155"/>
    </location>
</feature>
<dbReference type="Gene3D" id="3.30.360.10">
    <property type="entry name" value="Dihydrodipicolinate Reductase, domain 2"/>
    <property type="match status" value="1"/>
</dbReference>
<comment type="subcellular location">
    <subcellularLocation>
        <location evidence="13">Cytoplasm</location>
    </subcellularLocation>
</comment>
<evidence type="ECO:0000256" key="13">
    <source>
        <dbReference type="HAMAP-Rule" id="MF_00102"/>
    </source>
</evidence>
<dbReference type="UniPathway" id="UPA00034">
    <property type="reaction ID" value="UER00018"/>
</dbReference>
<evidence type="ECO:0000256" key="7">
    <source>
        <dbReference type="ARBA" id="ARBA00023027"/>
    </source>
</evidence>
<keyword evidence="3 13" id="KW-0028">Amino-acid biosynthesis</keyword>
<evidence type="ECO:0000256" key="5">
    <source>
        <dbReference type="ARBA" id="ARBA00022915"/>
    </source>
</evidence>
<protein>
    <recommendedName>
        <fullName evidence="10 13">4-hydroxy-tetrahydrodipicolinate reductase</fullName>
        <shortName evidence="13">HTPA reductase</shortName>
        <ecNumber evidence="10 13">1.17.1.8</ecNumber>
    </recommendedName>
</protein>
<dbReference type="NCBIfam" id="TIGR00036">
    <property type="entry name" value="dapB"/>
    <property type="match status" value="1"/>
</dbReference>
<dbReference type="Proteomes" id="UP000295008">
    <property type="component" value="Unassembled WGS sequence"/>
</dbReference>
<dbReference type="GO" id="GO:0005829">
    <property type="term" value="C:cytosol"/>
    <property type="evidence" value="ECO:0007669"/>
    <property type="project" value="TreeGrafter"/>
</dbReference>
<dbReference type="GO" id="GO:0008839">
    <property type="term" value="F:4-hydroxy-tetrahydrodipicolinate reductase"/>
    <property type="evidence" value="ECO:0007669"/>
    <property type="project" value="UniProtKB-UniRule"/>
</dbReference>
<evidence type="ECO:0000256" key="3">
    <source>
        <dbReference type="ARBA" id="ARBA00022605"/>
    </source>
</evidence>
<dbReference type="GO" id="GO:0051287">
    <property type="term" value="F:NAD binding"/>
    <property type="evidence" value="ECO:0007669"/>
    <property type="project" value="UniProtKB-UniRule"/>
</dbReference>
<proteinExistence type="inferred from homology"/>
<comment type="caution">
    <text evidence="16">The sequence shown here is derived from an EMBL/GenBank/DDBJ whole genome shotgun (WGS) entry which is preliminary data.</text>
</comment>
<evidence type="ECO:0000313" key="16">
    <source>
        <dbReference type="EMBL" id="TCL61795.1"/>
    </source>
</evidence>
<dbReference type="SUPFAM" id="SSF55347">
    <property type="entry name" value="Glyceraldehyde-3-phosphate dehydrogenase-like, C-terminal domain"/>
    <property type="match status" value="1"/>
</dbReference>
<dbReference type="SUPFAM" id="SSF51735">
    <property type="entry name" value="NAD(P)-binding Rossmann-fold domains"/>
    <property type="match status" value="1"/>
</dbReference>
<dbReference type="InterPro" id="IPR022663">
    <property type="entry name" value="DapB_C"/>
</dbReference>
<feature type="binding site" evidence="13">
    <location>
        <position position="37"/>
    </location>
    <ligand>
        <name>NADP(+)</name>
        <dbReference type="ChEBI" id="CHEBI:58349"/>
    </ligand>
</feature>
<comment type="catalytic activity">
    <reaction evidence="12 13">
        <text>(S)-2,3,4,5-tetrahydrodipicolinate + NAD(+) + H2O = (2S,4S)-4-hydroxy-2,3,4,5-tetrahydrodipicolinate + NADH + H(+)</text>
        <dbReference type="Rhea" id="RHEA:35323"/>
        <dbReference type="ChEBI" id="CHEBI:15377"/>
        <dbReference type="ChEBI" id="CHEBI:15378"/>
        <dbReference type="ChEBI" id="CHEBI:16845"/>
        <dbReference type="ChEBI" id="CHEBI:57540"/>
        <dbReference type="ChEBI" id="CHEBI:57945"/>
        <dbReference type="ChEBI" id="CHEBI:67139"/>
        <dbReference type="EC" id="1.17.1.8"/>
    </reaction>
</comment>
<dbReference type="PROSITE" id="PS01298">
    <property type="entry name" value="DAPB"/>
    <property type="match status" value="1"/>
</dbReference>
<evidence type="ECO:0000256" key="8">
    <source>
        <dbReference type="ARBA" id="ARBA00023154"/>
    </source>
</evidence>
<dbReference type="PANTHER" id="PTHR20836:SF0">
    <property type="entry name" value="4-HYDROXY-TETRAHYDRODIPICOLINATE REDUCTASE 1, CHLOROPLASTIC-RELATED"/>
    <property type="match status" value="1"/>
</dbReference>
<keyword evidence="17" id="KW-1185">Reference proteome</keyword>
<dbReference type="InterPro" id="IPR022664">
    <property type="entry name" value="DapB_N_CS"/>
</dbReference>
<comment type="catalytic activity">
    <reaction evidence="11 13">
        <text>(S)-2,3,4,5-tetrahydrodipicolinate + NADP(+) + H2O = (2S,4S)-4-hydroxy-2,3,4,5-tetrahydrodipicolinate + NADPH + H(+)</text>
        <dbReference type="Rhea" id="RHEA:35331"/>
        <dbReference type="ChEBI" id="CHEBI:15377"/>
        <dbReference type="ChEBI" id="CHEBI:15378"/>
        <dbReference type="ChEBI" id="CHEBI:16845"/>
        <dbReference type="ChEBI" id="CHEBI:57783"/>
        <dbReference type="ChEBI" id="CHEBI:58349"/>
        <dbReference type="ChEBI" id="CHEBI:67139"/>
        <dbReference type="EC" id="1.17.1.8"/>
    </reaction>
</comment>
<evidence type="ECO:0000256" key="11">
    <source>
        <dbReference type="ARBA" id="ARBA00049080"/>
    </source>
</evidence>
<dbReference type="EMBL" id="SLUN01000032">
    <property type="protein sequence ID" value="TCL61795.1"/>
    <property type="molecule type" value="Genomic_DNA"/>
</dbReference>
<dbReference type="InterPro" id="IPR023940">
    <property type="entry name" value="DHDPR_bac"/>
</dbReference>
<comment type="similarity">
    <text evidence="1 13">Belongs to the DapB family.</text>
</comment>
<evidence type="ECO:0000256" key="10">
    <source>
        <dbReference type="ARBA" id="ARBA00038983"/>
    </source>
</evidence>
<comment type="function">
    <text evidence="13">Catalyzes the conversion of 4-hydroxy-tetrahydrodipicolinate (HTPA) to tetrahydrodipicolinate.</text>
</comment>
<feature type="binding site" evidence="13">
    <location>
        <begin position="165"/>
        <end position="166"/>
    </location>
    <ligand>
        <name>(S)-2,3,4,5-tetrahydrodipicolinate</name>
        <dbReference type="ChEBI" id="CHEBI:16845"/>
    </ligand>
</feature>
<reference evidence="16 17" key="1">
    <citation type="submission" date="2019-03" db="EMBL/GenBank/DDBJ databases">
        <title>Genomic Encyclopedia of Type Strains, Phase IV (KMG-IV): sequencing the most valuable type-strain genomes for metagenomic binning, comparative biology and taxonomic classification.</title>
        <authorList>
            <person name="Goeker M."/>
        </authorList>
    </citation>
    <scope>NUCLEOTIDE SEQUENCE [LARGE SCALE GENOMIC DNA]</scope>
    <source>
        <strain evidence="16 17">LX-B</strain>
    </source>
</reference>
<evidence type="ECO:0000256" key="2">
    <source>
        <dbReference type="ARBA" id="ARBA00022490"/>
    </source>
</evidence>
<dbReference type="EC" id="1.17.1.8" evidence="10 13"/>
<dbReference type="InterPro" id="IPR000846">
    <property type="entry name" value="DapB_N"/>
</dbReference>
<dbReference type="GO" id="GO:0009089">
    <property type="term" value="P:lysine biosynthetic process via diaminopimelate"/>
    <property type="evidence" value="ECO:0007669"/>
    <property type="project" value="UniProtKB-UniRule"/>
</dbReference>
<feature type="binding site" evidence="13">
    <location>
        <begin position="99"/>
        <end position="101"/>
    </location>
    <ligand>
        <name>NAD(+)</name>
        <dbReference type="ChEBI" id="CHEBI:57540"/>
    </ligand>
</feature>
<dbReference type="Gene3D" id="3.40.50.720">
    <property type="entry name" value="NAD(P)-binding Rossmann-like Domain"/>
    <property type="match status" value="1"/>
</dbReference>
<evidence type="ECO:0000256" key="12">
    <source>
        <dbReference type="ARBA" id="ARBA00049396"/>
    </source>
</evidence>
<dbReference type="InterPro" id="IPR036291">
    <property type="entry name" value="NAD(P)-bd_dom_sf"/>
</dbReference>
<dbReference type="GO" id="GO:0050661">
    <property type="term" value="F:NADP binding"/>
    <property type="evidence" value="ECO:0007669"/>
    <property type="project" value="UniProtKB-UniRule"/>
</dbReference>
<feature type="binding site" evidence="13">
    <location>
        <begin position="10"/>
        <end position="15"/>
    </location>
    <ligand>
        <name>NAD(+)</name>
        <dbReference type="ChEBI" id="CHEBI:57540"/>
    </ligand>
</feature>
<feature type="domain" description="Dihydrodipicolinate reductase C-terminal" evidence="15">
    <location>
        <begin position="131"/>
        <end position="264"/>
    </location>
</feature>
<evidence type="ECO:0000256" key="1">
    <source>
        <dbReference type="ARBA" id="ARBA00006642"/>
    </source>
</evidence>
<dbReference type="RefSeq" id="WP_279388785.1">
    <property type="nucleotide sequence ID" value="NZ_SLUN01000032.1"/>
</dbReference>
<dbReference type="GO" id="GO:0019877">
    <property type="term" value="P:diaminopimelate biosynthetic process"/>
    <property type="evidence" value="ECO:0007669"/>
    <property type="project" value="UniProtKB-UniRule"/>
</dbReference>
<name>A0A4R1R820_HYDET</name>
<dbReference type="CDD" id="cd02274">
    <property type="entry name" value="DHDPR_N"/>
    <property type="match status" value="1"/>
</dbReference>
<keyword evidence="6 13" id="KW-0560">Oxidoreductase</keyword>
<feature type="active site" description="Proton donor" evidence="13">
    <location>
        <position position="159"/>
    </location>
</feature>
<comment type="pathway">
    <text evidence="9 13">Amino-acid biosynthesis; L-lysine biosynthesis via DAP pathway; (S)-tetrahydrodipicolinate from L-aspartate: step 4/4.</text>
</comment>